<dbReference type="InterPro" id="IPR053178">
    <property type="entry name" value="Osmoadaptation_assoc"/>
</dbReference>
<evidence type="ECO:0000313" key="6">
    <source>
        <dbReference type="Proteomes" id="UP000825890"/>
    </source>
</evidence>
<gene>
    <name evidence="5" type="ORF">CKM354_001263800</name>
</gene>
<dbReference type="EMBL" id="BOLY01000009">
    <property type="protein sequence ID" value="GIZ49608.1"/>
    <property type="molecule type" value="Genomic_DNA"/>
</dbReference>
<dbReference type="Gene3D" id="4.10.240.10">
    <property type="entry name" value="Zn(2)-C6 fungal-type DNA-binding domain"/>
    <property type="match status" value="1"/>
</dbReference>
<proteinExistence type="predicted"/>
<sequence length="619" mass="69516">MPARSAGCYQCRKRKIRCDLRRPGCDRCKTHGVACPGYREPMPGQIAFADETGDVMRRATKGKKGSTSSTTFEVSSTPPFKPDNRRRVDDGDELCMSNEAQHEFIVQAVDAALSPYSTTKGVCVELNDLGRSSDSAVSFSPSTIPYTPEADLEYGLVRKETSLDIATAMSLYALPQYMPSAAAEKAMIYSTFVDTYMPKHRPERDAHFSFLEHLITSPGLRPEVTQALDALCLVQVGSIYHDQTLLKQSVRMYAKALAGLVRTLGNSDTSTFVTDDYVLATVTLLASCEFFDEISQMGEGWTKHLRGSQQLLKARGAKSVKTKMSLMLYSNMRHGGLSHALIARKGTFLGKPEWRAIAWRDEICDASTPFYEYALQVPDLLERWDDYAQVAETSVEALDAFLAEARVLERGLRLWFEDFRLQAKSSGRSLYTLTHIEEFQPFCKLISDRTLDKAFLFSSFMVAYLASVYWDVMHFLRTTIKAMHHARYQAKPDWFPSAEEAVTQDELMEYVMNMMRCFPFFCEPTSSSTGQIGIFLPLRTAAFYCLEHGHWHLLKWLGAVRDGIFTKGMRPPSVRESRPANTTNIAISIRPGAPAIKDGVAYNVASRGTEVNYGNMMQK</sequence>
<reference evidence="5 6" key="1">
    <citation type="submission" date="2021-01" db="EMBL/GenBank/DDBJ databases">
        <title>Cercospora kikuchii MAFF 305040 whole genome shotgun sequence.</title>
        <authorList>
            <person name="Kashiwa T."/>
            <person name="Suzuki T."/>
        </authorList>
    </citation>
    <scope>NUCLEOTIDE SEQUENCE [LARGE SCALE GENOMIC DNA]</scope>
    <source>
        <strain evidence="5 6">MAFF 305040</strain>
    </source>
</reference>
<protein>
    <recommendedName>
        <fullName evidence="4">Zn(2)-C6 fungal-type domain-containing protein</fullName>
    </recommendedName>
</protein>
<dbReference type="PROSITE" id="PS00463">
    <property type="entry name" value="ZN2_CY6_FUNGAL_1"/>
    <property type="match status" value="1"/>
</dbReference>
<keyword evidence="3" id="KW-1133">Transmembrane helix</keyword>
<keyword evidence="3" id="KW-0812">Transmembrane</keyword>
<dbReference type="PANTHER" id="PTHR38111">
    <property type="entry name" value="ZN(2)-C6 FUNGAL-TYPE DOMAIN-CONTAINING PROTEIN-RELATED"/>
    <property type="match status" value="1"/>
</dbReference>
<organism evidence="5 6">
    <name type="scientific">Cercospora kikuchii</name>
    <dbReference type="NCBI Taxonomy" id="84275"/>
    <lineage>
        <taxon>Eukaryota</taxon>
        <taxon>Fungi</taxon>
        <taxon>Dikarya</taxon>
        <taxon>Ascomycota</taxon>
        <taxon>Pezizomycotina</taxon>
        <taxon>Dothideomycetes</taxon>
        <taxon>Dothideomycetidae</taxon>
        <taxon>Mycosphaerellales</taxon>
        <taxon>Mycosphaerellaceae</taxon>
        <taxon>Cercospora</taxon>
    </lineage>
</organism>
<dbReference type="OrthoDB" id="4491390at2759"/>
<dbReference type="CDD" id="cd00067">
    <property type="entry name" value="GAL4"/>
    <property type="match status" value="1"/>
</dbReference>
<dbReference type="RefSeq" id="XP_044664095.1">
    <property type="nucleotide sequence ID" value="XM_044808160.1"/>
</dbReference>
<evidence type="ECO:0000256" key="1">
    <source>
        <dbReference type="ARBA" id="ARBA00023242"/>
    </source>
</evidence>
<evidence type="ECO:0000256" key="3">
    <source>
        <dbReference type="SAM" id="Phobius"/>
    </source>
</evidence>
<accession>A0A9P3FMD0</accession>
<keyword evidence="3" id="KW-0472">Membrane</keyword>
<dbReference type="SUPFAM" id="SSF57701">
    <property type="entry name" value="Zn2/Cys6 DNA-binding domain"/>
    <property type="match status" value="1"/>
</dbReference>
<dbReference type="InterPro" id="IPR001138">
    <property type="entry name" value="Zn2Cys6_DnaBD"/>
</dbReference>
<comment type="caution">
    <text evidence="5">The sequence shown here is derived from an EMBL/GenBank/DDBJ whole genome shotgun (WGS) entry which is preliminary data.</text>
</comment>
<feature type="compositionally biased region" description="Low complexity" evidence="2">
    <location>
        <begin position="65"/>
        <end position="77"/>
    </location>
</feature>
<feature type="region of interest" description="Disordered" evidence="2">
    <location>
        <begin position="60"/>
        <end position="89"/>
    </location>
</feature>
<keyword evidence="6" id="KW-1185">Reference proteome</keyword>
<dbReference type="PROSITE" id="PS50048">
    <property type="entry name" value="ZN2_CY6_FUNGAL_2"/>
    <property type="match status" value="1"/>
</dbReference>
<dbReference type="SMART" id="SM00066">
    <property type="entry name" value="GAL4"/>
    <property type="match status" value="1"/>
</dbReference>
<evidence type="ECO:0000313" key="5">
    <source>
        <dbReference type="EMBL" id="GIZ49608.1"/>
    </source>
</evidence>
<dbReference type="Proteomes" id="UP000825890">
    <property type="component" value="Unassembled WGS sequence"/>
</dbReference>
<dbReference type="PANTHER" id="PTHR38111:SF2">
    <property type="entry name" value="FINGER DOMAIN PROTEIN, PUTATIVE (AFU_ORTHOLOGUE AFUA_1G01560)-RELATED"/>
    <property type="match status" value="1"/>
</dbReference>
<dbReference type="GO" id="GO:0008270">
    <property type="term" value="F:zinc ion binding"/>
    <property type="evidence" value="ECO:0007669"/>
    <property type="project" value="InterPro"/>
</dbReference>
<feature type="domain" description="Zn(2)-C6 fungal-type" evidence="4">
    <location>
        <begin position="7"/>
        <end position="35"/>
    </location>
</feature>
<keyword evidence="1" id="KW-0539">Nucleus</keyword>
<dbReference type="AlphaFoldDB" id="A0A9P3FMD0"/>
<dbReference type="GO" id="GO:0000981">
    <property type="term" value="F:DNA-binding transcription factor activity, RNA polymerase II-specific"/>
    <property type="evidence" value="ECO:0007669"/>
    <property type="project" value="InterPro"/>
</dbReference>
<name>A0A9P3FMD0_9PEZI</name>
<dbReference type="InterPro" id="IPR036864">
    <property type="entry name" value="Zn2-C6_fun-type_DNA-bd_sf"/>
</dbReference>
<evidence type="ECO:0000259" key="4">
    <source>
        <dbReference type="PROSITE" id="PS50048"/>
    </source>
</evidence>
<dbReference type="GeneID" id="68298213"/>
<feature type="transmembrane region" description="Helical" evidence="3">
    <location>
        <begin position="454"/>
        <end position="472"/>
    </location>
</feature>
<dbReference type="Pfam" id="PF00172">
    <property type="entry name" value="Zn_clus"/>
    <property type="match status" value="1"/>
</dbReference>
<evidence type="ECO:0000256" key="2">
    <source>
        <dbReference type="SAM" id="MobiDB-lite"/>
    </source>
</evidence>